<dbReference type="KEGG" id="mart:BTR34_14750"/>
<sequence length="298" mass="33227">MNILLSGASGFLGSIIQKYFEELGHKVDSIGRSKENTIVANLADFNSSINTYYDLVIHAAGKAHMVPKNRDEEKMFFDVNLEGTKNLIKSLVKPPKNFVFISTVAVYGLDYGIDIKEDNPLNANTPYGISKKMAEEVVLKWSSENKVSTTILRLPLVIGHNPKGNLINMINGIKKGFYFNIGKGDAKKSMVLAEDIAIAIQTLLNHPGTYHLTDGYDPSFKELSKVIADHYKIKRVPSLSYFIIKPVALIGDLMGKISPINSNKLNKITQSLTFNDSKVKLTGWKPRQVLINKELWLN</sequence>
<protein>
    <recommendedName>
        <fullName evidence="2">NAD-dependent epimerase/dehydratase domain-containing protein</fullName>
    </recommendedName>
</protein>
<dbReference type="Proteomes" id="UP000092164">
    <property type="component" value="Unassembled WGS sequence"/>
</dbReference>
<comment type="caution">
    <text evidence="3">The sequence shown here is derived from an EMBL/GenBank/DDBJ whole genome shotgun (WGS) entry which is preliminary data.</text>
</comment>
<evidence type="ECO:0000313" key="4">
    <source>
        <dbReference type="Proteomes" id="UP000092164"/>
    </source>
</evidence>
<dbReference type="EMBL" id="LZFP01000003">
    <property type="protein sequence ID" value="OBR41296.1"/>
    <property type="molecule type" value="Genomic_DNA"/>
</dbReference>
<dbReference type="STRING" id="1836467.BTR34_14750"/>
<evidence type="ECO:0000259" key="2">
    <source>
        <dbReference type="Pfam" id="PF01370"/>
    </source>
</evidence>
<dbReference type="RefSeq" id="WP_068482491.1">
    <property type="nucleotide sequence ID" value="NZ_CP018760.1"/>
</dbReference>
<organism evidence="3 4">
    <name type="scientific">Maribacter hydrothermalis</name>
    <dbReference type="NCBI Taxonomy" id="1836467"/>
    <lineage>
        <taxon>Bacteria</taxon>
        <taxon>Pseudomonadati</taxon>
        <taxon>Bacteroidota</taxon>
        <taxon>Flavobacteriia</taxon>
        <taxon>Flavobacteriales</taxon>
        <taxon>Flavobacteriaceae</taxon>
        <taxon>Maribacter</taxon>
    </lineage>
</organism>
<accession>A0A1B7ZD72</accession>
<dbReference type="AlphaFoldDB" id="A0A1B7ZD72"/>
<evidence type="ECO:0000256" key="1">
    <source>
        <dbReference type="ARBA" id="ARBA00007637"/>
    </source>
</evidence>
<dbReference type="Gene3D" id="3.40.50.720">
    <property type="entry name" value="NAD(P)-binding Rossmann-like Domain"/>
    <property type="match status" value="1"/>
</dbReference>
<dbReference type="InterPro" id="IPR036291">
    <property type="entry name" value="NAD(P)-bd_dom_sf"/>
</dbReference>
<keyword evidence="4" id="KW-1185">Reference proteome</keyword>
<dbReference type="Pfam" id="PF01370">
    <property type="entry name" value="Epimerase"/>
    <property type="match status" value="1"/>
</dbReference>
<evidence type="ECO:0000313" key="3">
    <source>
        <dbReference type="EMBL" id="OBR41296.1"/>
    </source>
</evidence>
<dbReference type="OrthoDB" id="329806at2"/>
<dbReference type="PANTHER" id="PTHR43000">
    <property type="entry name" value="DTDP-D-GLUCOSE 4,6-DEHYDRATASE-RELATED"/>
    <property type="match status" value="1"/>
</dbReference>
<comment type="similarity">
    <text evidence="1">Belongs to the NAD(P)-dependent epimerase/dehydratase family.</text>
</comment>
<dbReference type="SUPFAM" id="SSF51735">
    <property type="entry name" value="NAD(P)-binding Rossmann-fold domains"/>
    <property type="match status" value="1"/>
</dbReference>
<proteinExistence type="inferred from homology"/>
<reference evidence="4" key="1">
    <citation type="submission" date="2016-06" db="EMBL/GenBank/DDBJ databases">
        <authorList>
            <person name="Zhan P."/>
        </authorList>
    </citation>
    <scope>NUCLEOTIDE SEQUENCE [LARGE SCALE GENOMIC DNA]</scope>
    <source>
        <strain evidence="4">T28</strain>
    </source>
</reference>
<gene>
    <name evidence="3" type="ORF">A9200_13345</name>
</gene>
<feature type="domain" description="NAD-dependent epimerase/dehydratase" evidence="2">
    <location>
        <begin position="3"/>
        <end position="207"/>
    </location>
</feature>
<name>A0A1B7ZD72_9FLAO</name>
<dbReference type="InterPro" id="IPR001509">
    <property type="entry name" value="Epimerase_deHydtase"/>
</dbReference>